<dbReference type="InterPro" id="IPR006498">
    <property type="entry name" value="Tail_tube"/>
</dbReference>
<proteinExistence type="predicted"/>
<evidence type="ECO:0000313" key="1">
    <source>
        <dbReference type="EMBL" id="DAD69913.1"/>
    </source>
</evidence>
<accession>A0A8S5LJ35</accession>
<protein>
    <submittedName>
        <fullName evidence="1">Tail tube protein</fullName>
    </submittedName>
</protein>
<name>A0A8S5LJ35_9CAUD</name>
<reference evidence="1" key="1">
    <citation type="journal article" date="2021" name="Proc. Natl. Acad. Sci. U.S.A.">
        <title>A Catalog of Tens of Thousands of Viruses from Human Metagenomes Reveals Hidden Associations with Chronic Diseases.</title>
        <authorList>
            <person name="Tisza M.J."/>
            <person name="Buck C.B."/>
        </authorList>
    </citation>
    <scope>NUCLEOTIDE SEQUENCE</scope>
    <source>
        <strain evidence="1">CtFWA4</strain>
    </source>
</reference>
<dbReference type="EMBL" id="BK015858">
    <property type="protein sequence ID" value="DAD69913.1"/>
    <property type="molecule type" value="Genomic_DNA"/>
</dbReference>
<dbReference type="Pfam" id="PF04985">
    <property type="entry name" value="Phage_tube"/>
    <property type="match status" value="1"/>
</dbReference>
<sequence>MGMVDQAVINFACYEDAKDFLGLASVTLPDVDFIVATVSGAGIAGNVEAPIIGHMNAMTAQLKFRTFSAESLKLQEPREHNIDLRAPQQVYDPIAGVYKTQSVKHVLVLVPKTLSNGNIAPASPTDGSGSYAVRRWVTYIDDAKVMELDPYNYICEVNGVDYLSDTRKALGKS</sequence>
<organism evidence="1">
    <name type="scientific">Caudovirales sp. ctFWA4</name>
    <dbReference type="NCBI Taxonomy" id="2827628"/>
    <lineage>
        <taxon>Viruses</taxon>
        <taxon>Duplodnaviria</taxon>
        <taxon>Heunggongvirae</taxon>
        <taxon>Uroviricota</taxon>
        <taxon>Caudoviricetes</taxon>
    </lineage>
</organism>